<evidence type="ECO:0000313" key="2">
    <source>
        <dbReference type="Proteomes" id="UP000006744"/>
    </source>
</evidence>
<dbReference type="KEGG" id="bcg:BCG9842_B2841"/>
<organism evidence="1 2">
    <name type="scientific">Bacillus cereus (strain G9842)</name>
    <dbReference type="NCBI Taxonomy" id="405531"/>
    <lineage>
        <taxon>Bacteria</taxon>
        <taxon>Bacillati</taxon>
        <taxon>Bacillota</taxon>
        <taxon>Bacilli</taxon>
        <taxon>Bacillales</taxon>
        <taxon>Bacillaceae</taxon>
        <taxon>Bacillus</taxon>
        <taxon>Bacillus cereus group</taxon>
    </lineage>
</organism>
<dbReference type="AlphaFoldDB" id="B7IX89"/>
<evidence type="ECO:0000313" key="1">
    <source>
        <dbReference type="EMBL" id="ACK97144.1"/>
    </source>
</evidence>
<dbReference type="HOGENOM" id="CLU_3284334_0_0_9"/>
<name>B7IX89_BACC2</name>
<protein>
    <submittedName>
        <fullName evidence="1">Uncharacterized protein</fullName>
    </submittedName>
</protein>
<sequence length="40" mass="4988">MECDRKHKFVANLYFHNLKNILYIDFKENTKFLLDVRKKN</sequence>
<dbReference type="Proteomes" id="UP000006744">
    <property type="component" value="Chromosome"/>
</dbReference>
<dbReference type="EMBL" id="CP001186">
    <property type="protein sequence ID" value="ACK97144.1"/>
    <property type="molecule type" value="Genomic_DNA"/>
</dbReference>
<proteinExistence type="predicted"/>
<gene>
    <name evidence="1" type="ordered locus">BCG9842_B2841</name>
</gene>
<accession>B7IX89</accession>
<reference evidence="1 2" key="1">
    <citation type="submission" date="2008-10" db="EMBL/GenBank/DDBJ databases">
        <title>Genome sequence of Bacillus cereus G9842.</title>
        <authorList>
            <person name="Dodson R.J."/>
            <person name="Durkin A.S."/>
            <person name="Rosovitz M.J."/>
            <person name="Rasko D.A."/>
            <person name="Hoffmaster A."/>
            <person name="Ravel J."/>
            <person name="Sutton G."/>
        </authorList>
    </citation>
    <scope>NUCLEOTIDE SEQUENCE [LARGE SCALE GENOMIC DNA]</scope>
    <source>
        <strain evidence="1 2">G9842</strain>
    </source>
</reference>